<feature type="domain" description="RNA polymerase sigma-70 region 2" evidence="5">
    <location>
        <begin position="28"/>
        <end position="88"/>
    </location>
</feature>
<proteinExistence type="inferred from homology"/>
<comment type="similarity">
    <text evidence="1">Belongs to the sigma-70 factor family. ECF subfamily.</text>
</comment>
<dbReference type="InterPro" id="IPR013249">
    <property type="entry name" value="RNA_pol_sigma70_r4_t2"/>
</dbReference>
<dbReference type="SUPFAM" id="SSF88659">
    <property type="entry name" value="Sigma3 and sigma4 domains of RNA polymerase sigma factors"/>
    <property type="match status" value="1"/>
</dbReference>
<dbReference type="InterPro" id="IPR039425">
    <property type="entry name" value="RNA_pol_sigma-70-like"/>
</dbReference>
<keyword evidence="4" id="KW-0804">Transcription</keyword>
<dbReference type="PANTHER" id="PTHR43133">
    <property type="entry name" value="RNA POLYMERASE ECF-TYPE SIGMA FACTO"/>
    <property type="match status" value="1"/>
</dbReference>
<dbReference type="Proteomes" id="UP000198670">
    <property type="component" value="Unassembled WGS sequence"/>
</dbReference>
<dbReference type="NCBIfam" id="TIGR02937">
    <property type="entry name" value="sigma70-ECF"/>
    <property type="match status" value="1"/>
</dbReference>
<dbReference type="Gene3D" id="1.10.10.10">
    <property type="entry name" value="Winged helix-like DNA-binding domain superfamily/Winged helix DNA-binding domain"/>
    <property type="match status" value="1"/>
</dbReference>
<dbReference type="GO" id="GO:0006352">
    <property type="term" value="P:DNA-templated transcription initiation"/>
    <property type="evidence" value="ECO:0007669"/>
    <property type="project" value="InterPro"/>
</dbReference>
<dbReference type="AlphaFoldDB" id="A0A1I3HQS8"/>
<dbReference type="InterPro" id="IPR013324">
    <property type="entry name" value="RNA_pol_sigma_r3/r4-like"/>
</dbReference>
<dbReference type="PANTHER" id="PTHR43133:SF46">
    <property type="entry name" value="RNA POLYMERASE SIGMA-70 FACTOR ECF SUBFAMILY"/>
    <property type="match status" value="1"/>
</dbReference>
<evidence type="ECO:0000256" key="2">
    <source>
        <dbReference type="ARBA" id="ARBA00023015"/>
    </source>
</evidence>
<gene>
    <name evidence="7" type="ORF">SAMN05444682_103454</name>
</gene>
<dbReference type="InterPro" id="IPR036388">
    <property type="entry name" value="WH-like_DNA-bd_sf"/>
</dbReference>
<dbReference type="Pfam" id="PF08281">
    <property type="entry name" value="Sigma70_r4_2"/>
    <property type="match status" value="1"/>
</dbReference>
<sequence>MTTGNGGVALKQIDKRQRIIIIYNKFWKELYVTAFRRLHSEENTEDILQDLFLSLLEKDVVLDNDPSVRAFLHTRLKSRIIDFYRREALQTTYKKQAHVQEPNVVYTDTQLLTQELETVMQREIDKLPTKMREIFRLSREESLTNEEIATRLDISGKTVRNQLSTALKKIKMTVHEYCAVIIALFTTV</sequence>
<dbReference type="GO" id="GO:0016987">
    <property type="term" value="F:sigma factor activity"/>
    <property type="evidence" value="ECO:0007669"/>
    <property type="project" value="UniProtKB-KW"/>
</dbReference>
<dbReference type="GO" id="GO:0003677">
    <property type="term" value="F:DNA binding"/>
    <property type="evidence" value="ECO:0007669"/>
    <property type="project" value="InterPro"/>
</dbReference>
<dbReference type="STRING" id="1477437.SAMN05444682_103454"/>
<dbReference type="CDD" id="cd06171">
    <property type="entry name" value="Sigma70_r4"/>
    <property type="match status" value="1"/>
</dbReference>
<keyword evidence="3" id="KW-0731">Sigma factor</keyword>
<evidence type="ECO:0000259" key="5">
    <source>
        <dbReference type="Pfam" id="PF04542"/>
    </source>
</evidence>
<evidence type="ECO:0000256" key="4">
    <source>
        <dbReference type="ARBA" id="ARBA00023163"/>
    </source>
</evidence>
<dbReference type="InterPro" id="IPR013325">
    <property type="entry name" value="RNA_pol_sigma_r2"/>
</dbReference>
<keyword evidence="8" id="KW-1185">Reference proteome</keyword>
<dbReference type="EMBL" id="FOQO01000003">
    <property type="protein sequence ID" value="SFI37927.1"/>
    <property type="molecule type" value="Genomic_DNA"/>
</dbReference>
<evidence type="ECO:0000313" key="8">
    <source>
        <dbReference type="Proteomes" id="UP000198670"/>
    </source>
</evidence>
<dbReference type="Pfam" id="PF04542">
    <property type="entry name" value="Sigma70_r2"/>
    <property type="match status" value="1"/>
</dbReference>
<evidence type="ECO:0000259" key="6">
    <source>
        <dbReference type="Pfam" id="PF08281"/>
    </source>
</evidence>
<dbReference type="InterPro" id="IPR014284">
    <property type="entry name" value="RNA_pol_sigma-70_dom"/>
</dbReference>
<organism evidence="7 8">
    <name type="scientific">Parapedobacter indicus</name>
    <dbReference type="NCBI Taxonomy" id="1477437"/>
    <lineage>
        <taxon>Bacteria</taxon>
        <taxon>Pseudomonadati</taxon>
        <taxon>Bacteroidota</taxon>
        <taxon>Sphingobacteriia</taxon>
        <taxon>Sphingobacteriales</taxon>
        <taxon>Sphingobacteriaceae</taxon>
        <taxon>Parapedobacter</taxon>
    </lineage>
</organism>
<feature type="domain" description="RNA polymerase sigma factor 70 region 4 type 2" evidence="6">
    <location>
        <begin position="121"/>
        <end position="170"/>
    </location>
</feature>
<dbReference type="SUPFAM" id="SSF88946">
    <property type="entry name" value="Sigma2 domain of RNA polymerase sigma factors"/>
    <property type="match status" value="1"/>
</dbReference>
<dbReference type="RefSeq" id="WP_177195097.1">
    <property type="nucleotide sequence ID" value="NZ_FOQO01000003.1"/>
</dbReference>
<accession>A0A1I3HQS8</accession>
<protein>
    <submittedName>
        <fullName evidence="7">RNA polymerase sigma-70 factor, ECF subfamily</fullName>
    </submittedName>
</protein>
<evidence type="ECO:0000256" key="1">
    <source>
        <dbReference type="ARBA" id="ARBA00010641"/>
    </source>
</evidence>
<reference evidence="7 8" key="1">
    <citation type="submission" date="2016-10" db="EMBL/GenBank/DDBJ databases">
        <authorList>
            <person name="de Groot N.N."/>
        </authorList>
    </citation>
    <scope>NUCLEOTIDE SEQUENCE [LARGE SCALE GENOMIC DNA]</scope>
    <source>
        <strain evidence="7 8">RK1</strain>
    </source>
</reference>
<name>A0A1I3HQS8_9SPHI</name>
<keyword evidence="2" id="KW-0805">Transcription regulation</keyword>
<dbReference type="InterPro" id="IPR007627">
    <property type="entry name" value="RNA_pol_sigma70_r2"/>
</dbReference>
<evidence type="ECO:0000313" key="7">
    <source>
        <dbReference type="EMBL" id="SFI37927.1"/>
    </source>
</evidence>
<dbReference type="Gene3D" id="1.10.1740.10">
    <property type="match status" value="1"/>
</dbReference>
<evidence type="ECO:0000256" key="3">
    <source>
        <dbReference type="ARBA" id="ARBA00023082"/>
    </source>
</evidence>